<feature type="region of interest" description="Disordered" evidence="1">
    <location>
        <begin position="1"/>
        <end position="90"/>
    </location>
</feature>
<feature type="compositionally biased region" description="Low complexity" evidence="1">
    <location>
        <begin position="1"/>
        <end position="37"/>
    </location>
</feature>
<proteinExistence type="predicted"/>
<dbReference type="OrthoDB" id="3245714at2759"/>
<protein>
    <submittedName>
        <fullName evidence="2">Uncharacterized protein</fullName>
    </submittedName>
</protein>
<dbReference type="AlphaFoldDB" id="A0A4V2MXH4"/>
<keyword evidence="3" id="KW-1185">Reference proteome</keyword>
<evidence type="ECO:0000256" key="1">
    <source>
        <dbReference type="SAM" id="MobiDB-lite"/>
    </source>
</evidence>
<evidence type="ECO:0000313" key="3">
    <source>
        <dbReference type="Proteomes" id="UP000292702"/>
    </source>
</evidence>
<reference evidence="2 3" key="1">
    <citation type="submission" date="2018-11" db="EMBL/GenBank/DDBJ databases">
        <title>Genome assembly of Steccherinum ochraceum LE-BIN_3174, the white-rot fungus of the Steccherinaceae family (The Residual Polyporoid clade, Polyporales, Basidiomycota).</title>
        <authorList>
            <person name="Fedorova T.V."/>
            <person name="Glazunova O.A."/>
            <person name="Landesman E.O."/>
            <person name="Moiseenko K.V."/>
            <person name="Psurtseva N.V."/>
            <person name="Savinova O.S."/>
            <person name="Shakhova N.V."/>
            <person name="Tyazhelova T.V."/>
            <person name="Vasina D.V."/>
        </authorList>
    </citation>
    <scope>NUCLEOTIDE SEQUENCE [LARGE SCALE GENOMIC DNA]</scope>
    <source>
        <strain evidence="2 3">LE-BIN_3174</strain>
    </source>
</reference>
<comment type="caution">
    <text evidence="2">The sequence shown here is derived from an EMBL/GenBank/DDBJ whole genome shotgun (WGS) entry which is preliminary data.</text>
</comment>
<gene>
    <name evidence="2" type="ORF">EIP91_004826</name>
</gene>
<dbReference type="Proteomes" id="UP000292702">
    <property type="component" value="Unassembled WGS sequence"/>
</dbReference>
<feature type="region of interest" description="Disordered" evidence="1">
    <location>
        <begin position="102"/>
        <end position="121"/>
    </location>
</feature>
<feature type="compositionally biased region" description="Basic and acidic residues" evidence="1">
    <location>
        <begin position="53"/>
        <end position="64"/>
    </location>
</feature>
<organism evidence="2 3">
    <name type="scientific">Steccherinum ochraceum</name>
    <dbReference type="NCBI Taxonomy" id="92696"/>
    <lineage>
        <taxon>Eukaryota</taxon>
        <taxon>Fungi</taxon>
        <taxon>Dikarya</taxon>
        <taxon>Basidiomycota</taxon>
        <taxon>Agaricomycotina</taxon>
        <taxon>Agaricomycetes</taxon>
        <taxon>Polyporales</taxon>
        <taxon>Steccherinaceae</taxon>
        <taxon>Steccherinum</taxon>
    </lineage>
</organism>
<name>A0A4V2MXH4_9APHY</name>
<sequence>MPFFTTSNKSKNTSSSPTTRSVTPTTTTKTTSATPNPMVTDTKPTAPPADQVPSKDAREFEHGRQKAKKSARTQAWREEKARARRVKAGEYAAATPPALATTAKRTRSGFHAPGARSDWDDEVDADDEWMRNWIEEEAGEALDGSRIVRSESGRLEVDLTNLMKPAKPRKAKRGMSSSVVLAQALDADLWLLFVVTADSDFEVLPSVRQVVVLDDRLDGGELEADEPWEHLDVDGEDEKAFSYAEVAAIPC</sequence>
<evidence type="ECO:0000313" key="2">
    <source>
        <dbReference type="EMBL" id="TCD70097.1"/>
    </source>
</evidence>
<dbReference type="EMBL" id="RWJN01000027">
    <property type="protein sequence ID" value="TCD70097.1"/>
    <property type="molecule type" value="Genomic_DNA"/>
</dbReference>
<accession>A0A4V2MXH4</accession>